<evidence type="ECO:0000313" key="1">
    <source>
        <dbReference type="EMBL" id="GBN94442.1"/>
    </source>
</evidence>
<organism evidence="1 2">
    <name type="scientific">Araneus ventricosus</name>
    <name type="common">Orbweaver spider</name>
    <name type="synonym">Epeira ventricosa</name>
    <dbReference type="NCBI Taxonomy" id="182803"/>
    <lineage>
        <taxon>Eukaryota</taxon>
        <taxon>Metazoa</taxon>
        <taxon>Ecdysozoa</taxon>
        <taxon>Arthropoda</taxon>
        <taxon>Chelicerata</taxon>
        <taxon>Arachnida</taxon>
        <taxon>Araneae</taxon>
        <taxon>Araneomorphae</taxon>
        <taxon>Entelegynae</taxon>
        <taxon>Araneoidea</taxon>
        <taxon>Araneidae</taxon>
        <taxon>Araneus</taxon>
    </lineage>
</organism>
<keyword evidence="2" id="KW-1185">Reference proteome</keyword>
<accession>A0A4Y2T1H2</accession>
<dbReference type="AlphaFoldDB" id="A0A4Y2T1H2"/>
<proteinExistence type="predicted"/>
<reference evidence="1 2" key="1">
    <citation type="journal article" date="2019" name="Sci. Rep.">
        <title>Orb-weaving spider Araneus ventricosus genome elucidates the spidroin gene catalogue.</title>
        <authorList>
            <person name="Kono N."/>
            <person name="Nakamura H."/>
            <person name="Ohtoshi R."/>
            <person name="Moran D.A.P."/>
            <person name="Shinohara A."/>
            <person name="Yoshida Y."/>
            <person name="Fujiwara M."/>
            <person name="Mori M."/>
            <person name="Tomita M."/>
            <person name="Arakawa K."/>
        </authorList>
    </citation>
    <scope>NUCLEOTIDE SEQUENCE [LARGE SCALE GENOMIC DNA]</scope>
</reference>
<dbReference type="EMBL" id="BGPR01025498">
    <property type="protein sequence ID" value="GBN94442.1"/>
    <property type="molecule type" value="Genomic_DNA"/>
</dbReference>
<dbReference type="Proteomes" id="UP000499080">
    <property type="component" value="Unassembled WGS sequence"/>
</dbReference>
<evidence type="ECO:0000313" key="2">
    <source>
        <dbReference type="Proteomes" id="UP000499080"/>
    </source>
</evidence>
<name>A0A4Y2T1H2_ARAVE</name>
<comment type="caution">
    <text evidence="1">The sequence shown here is derived from an EMBL/GenBank/DDBJ whole genome shotgun (WGS) entry which is preliminary data.</text>
</comment>
<gene>
    <name evidence="1" type="ORF">AVEN_149295_1</name>
</gene>
<protein>
    <submittedName>
        <fullName evidence="1">Uncharacterized protein</fullName>
    </submittedName>
</protein>
<sequence>MSGLCVWTLHRKKRLCEGHKTTCYFVCFRKDAGISLEKKSYLSLSFTYTDPGGPYQLMFKEPTCHRASWQPVQSASACHVEDLQPGTEPRIWNSSFGVEGPLRPVRSVNLPSLRV</sequence>